<dbReference type="PANTHER" id="PTHR36169:SF1">
    <property type="entry name" value="ACETATE KINASE EUTQ"/>
    <property type="match status" value="1"/>
</dbReference>
<keyword evidence="2" id="KW-1185">Reference proteome</keyword>
<dbReference type="SUPFAM" id="SSF51182">
    <property type="entry name" value="RmlC-like cupins"/>
    <property type="match status" value="1"/>
</dbReference>
<dbReference type="EMBL" id="JBFMKM010000003">
    <property type="protein sequence ID" value="KAL1311325.1"/>
    <property type="molecule type" value="Genomic_DNA"/>
</dbReference>
<evidence type="ECO:0008006" key="3">
    <source>
        <dbReference type="Google" id="ProtNLM"/>
    </source>
</evidence>
<dbReference type="Pfam" id="PF06249">
    <property type="entry name" value="EutQ"/>
    <property type="match status" value="1"/>
</dbReference>
<dbReference type="GeneID" id="95975205"/>
<reference evidence="1 2" key="1">
    <citation type="submission" date="2024-07" db="EMBL/GenBank/DDBJ databases">
        <title>Draft sequence of the Neodothiora populina.</title>
        <authorList>
            <person name="Drown D.D."/>
            <person name="Schuette U.S."/>
            <person name="Buechlein A.B."/>
            <person name="Rusch D.R."/>
            <person name="Winton L.W."/>
            <person name="Adams G.A."/>
        </authorList>
    </citation>
    <scope>NUCLEOTIDE SEQUENCE [LARGE SCALE GENOMIC DNA]</scope>
    <source>
        <strain evidence="1 2">CPC 39397</strain>
    </source>
</reference>
<protein>
    <recommendedName>
        <fullName evidence="3">Ethanolamine utilization protein</fullName>
    </recommendedName>
</protein>
<comment type="caution">
    <text evidence="1">The sequence shown here is derived from an EMBL/GenBank/DDBJ whole genome shotgun (WGS) entry which is preliminary data.</text>
</comment>
<dbReference type="Gene3D" id="2.60.120.10">
    <property type="entry name" value="Jelly Rolls"/>
    <property type="match status" value="1"/>
</dbReference>
<proteinExistence type="predicted"/>
<evidence type="ECO:0000313" key="2">
    <source>
        <dbReference type="Proteomes" id="UP001562354"/>
    </source>
</evidence>
<name>A0ABR3PP49_9PEZI</name>
<dbReference type="InterPro" id="IPR011051">
    <property type="entry name" value="RmlC_Cupin_sf"/>
</dbReference>
<dbReference type="InterPro" id="IPR010424">
    <property type="entry name" value="EutQ"/>
</dbReference>
<dbReference type="CDD" id="cd02228">
    <property type="entry name" value="cupin_EutQ"/>
    <property type="match status" value="1"/>
</dbReference>
<gene>
    <name evidence="1" type="ORF">AAFC00_001502</name>
</gene>
<organism evidence="1 2">
    <name type="scientific">Neodothiora populina</name>
    <dbReference type="NCBI Taxonomy" id="2781224"/>
    <lineage>
        <taxon>Eukaryota</taxon>
        <taxon>Fungi</taxon>
        <taxon>Dikarya</taxon>
        <taxon>Ascomycota</taxon>
        <taxon>Pezizomycotina</taxon>
        <taxon>Dothideomycetes</taxon>
        <taxon>Dothideomycetidae</taxon>
        <taxon>Dothideales</taxon>
        <taxon>Dothioraceae</taxon>
        <taxon>Neodothiora</taxon>
    </lineage>
</organism>
<accession>A0ABR3PP49</accession>
<dbReference type="RefSeq" id="XP_069204174.1">
    <property type="nucleotide sequence ID" value="XM_069340701.1"/>
</dbReference>
<dbReference type="PANTHER" id="PTHR36169">
    <property type="entry name" value="ETHANOLAMINE UTILIZATION PROTEIN EUTQ"/>
    <property type="match status" value="1"/>
</dbReference>
<dbReference type="Proteomes" id="UP001562354">
    <property type="component" value="Unassembled WGS sequence"/>
</dbReference>
<evidence type="ECO:0000313" key="1">
    <source>
        <dbReference type="EMBL" id="KAL1311325.1"/>
    </source>
</evidence>
<dbReference type="InterPro" id="IPR014710">
    <property type="entry name" value="RmlC-like_jellyroll"/>
</dbReference>
<sequence length="123" mass="13566">MSSAAPLKMGYIAKAQQEYEPPLIANENAFLGDVLSSEKHAPETPISMGFYRLMAGTPLVYKYTYDEMKIMLEGHMDITDETGQTVHAVPGDVLYFPKGATITFTTKTYGLACYTGQRKRDGA</sequence>